<proteinExistence type="predicted"/>
<dbReference type="OrthoDB" id="206452at2759"/>
<dbReference type="Pfam" id="PF08719">
    <property type="entry name" value="NADAR"/>
    <property type="match status" value="1"/>
</dbReference>
<gene>
    <name evidence="3" type="ORF">DFP72DRAFT_482149</name>
</gene>
<evidence type="ECO:0000313" key="3">
    <source>
        <dbReference type="EMBL" id="KAF6763735.1"/>
    </source>
</evidence>
<protein>
    <recommendedName>
        <fullName evidence="2">NADAR domain-containing protein</fullName>
    </recommendedName>
</protein>
<organism evidence="3 4">
    <name type="scientific">Ephemerocybe angulata</name>
    <dbReference type="NCBI Taxonomy" id="980116"/>
    <lineage>
        <taxon>Eukaryota</taxon>
        <taxon>Fungi</taxon>
        <taxon>Dikarya</taxon>
        <taxon>Basidiomycota</taxon>
        <taxon>Agaricomycotina</taxon>
        <taxon>Agaricomycetes</taxon>
        <taxon>Agaricomycetidae</taxon>
        <taxon>Agaricales</taxon>
        <taxon>Agaricineae</taxon>
        <taxon>Psathyrellaceae</taxon>
        <taxon>Ephemerocybe</taxon>
    </lineage>
</organism>
<feature type="compositionally biased region" description="Basic and acidic residues" evidence="1">
    <location>
        <begin position="634"/>
        <end position="675"/>
    </location>
</feature>
<feature type="compositionally biased region" description="Polar residues" evidence="1">
    <location>
        <begin position="438"/>
        <end position="447"/>
    </location>
</feature>
<dbReference type="Proteomes" id="UP000521943">
    <property type="component" value="Unassembled WGS sequence"/>
</dbReference>
<reference evidence="3 4" key="1">
    <citation type="submission" date="2020-07" db="EMBL/GenBank/DDBJ databases">
        <title>Comparative genomics of pyrophilous fungi reveals a link between fire events and developmental genes.</title>
        <authorList>
            <consortium name="DOE Joint Genome Institute"/>
            <person name="Steindorff A.S."/>
            <person name="Carver A."/>
            <person name="Calhoun S."/>
            <person name="Stillman K."/>
            <person name="Liu H."/>
            <person name="Lipzen A."/>
            <person name="Pangilinan J."/>
            <person name="Labutti K."/>
            <person name="Bruns T.D."/>
            <person name="Grigoriev I.V."/>
        </authorList>
    </citation>
    <scope>NUCLEOTIDE SEQUENCE [LARGE SCALE GENOMIC DNA]</scope>
    <source>
        <strain evidence="3 4">CBS 144469</strain>
    </source>
</reference>
<comment type="caution">
    <text evidence="3">The sequence shown here is derived from an EMBL/GenBank/DDBJ whole genome shotgun (WGS) entry which is preliminary data.</text>
</comment>
<dbReference type="AlphaFoldDB" id="A0A8H6IDT7"/>
<keyword evidence="4" id="KW-1185">Reference proteome</keyword>
<dbReference type="EMBL" id="JACGCI010000005">
    <property type="protein sequence ID" value="KAF6763735.1"/>
    <property type="molecule type" value="Genomic_DNA"/>
</dbReference>
<dbReference type="SUPFAM" id="SSF143990">
    <property type="entry name" value="YbiA-like"/>
    <property type="match status" value="1"/>
</dbReference>
<evidence type="ECO:0000256" key="1">
    <source>
        <dbReference type="SAM" id="MobiDB-lite"/>
    </source>
</evidence>
<name>A0A8H6IDT7_9AGAR</name>
<dbReference type="InterPro" id="IPR016024">
    <property type="entry name" value="ARM-type_fold"/>
</dbReference>
<sequence>MNAYSCLNMAFLNTRFRDLIKLSLSKAVEASLKDQDPGIRDNAISFVDKLTTSDPNSQDYQPSYDMHFRDVLSSSIPHLLKMVLLVNEGDEMLRNRIETVLLQRLSEYKAENKLTRDVMMAIPPIVTGITLAGKRIAFEIAETYEISNDTAASVAHALTSTLRNTTSSFARATSIELLSIVYSKHRDTNPELIEFAIPEISALAMDEKDDVGGIRATAIRLLVALAGGSRCTPSAPLYNPVPYLSSAALAVLDQITPLAGRFLLLLKNETLRPSVVDLLSLMSEGNPAVRRMITMRMITSFLGTDNVSLTGDVDLLAQMISDGRFADDSTDYIMLLLASVIVTRPQSAQYRFEVLTALWCRYSSKSLQSDLYGSSIAVYKELLDLFTFALFGRHATEYEVSTWLVRCKAWLSGDSEDPEEESLEGQPPLPSDSVDNVPLQSGNSVKSGATGPYIPPDDASSHIAKVEELRFDQTSPGFAAALVNNSPYTVYYDGESYPTATHLYEALKFLPSHPEIAQRIRETPNVLDVHQVAEECTEFQRDDWATISLKMLKEAVGSKVNQHGDLITYLSSTTGDKKLIFDDKSDAFLGMGPEGTGENQLGKRLEKVRTKLNEYWITAESDIEPESQVPLEVEEGKTEEAGGMTEEHVEGKMESKEEDGAQERAQEPADKKVDENADYSPLDSAIA</sequence>
<dbReference type="SUPFAM" id="SSF48371">
    <property type="entry name" value="ARM repeat"/>
    <property type="match status" value="1"/>
</dbReference>
<dbReference type="InterPro" id="IPR037238">
    <property type="entry name" value="YbiA-like_sf"/>
</dbReference>
<dbReference type="InterPro" id="IPR012816">
    <property type="entry name" value="NADAR"/>
</dbReference>
<evidence type="ECO:0000313" key="4">
    <source>
        <dbReference type="Proteomes" id="UP000521943"/>
    </source>
</evidence>
<feature type="compositionally biased region" description="Acidic residues" evidence="1">
    <location>
        <begin position="414"/>
        <end position="423"/>
    </location>
</feature>
<feature type="region of interest" description="Disordered" evidence="1">
    <location>
        <begin position="623"/>
        <end position="687"/>
    </location>
</feature>
<evidence type="ECO:0000259" key="2">
    <source>
        <dbReference type="Pfam" id="PF08719"/>
    </source>
</evidence>
<dbReference type="Gene3D" id="1.10.357.40">
    <property type="entry name" value="YbiA-like"/>
    <property type="match status" value="1"/>
</dbReference>
<feature type="domain" description="NADAR" evidence="2">
    <location>
        <begin position="483"/>
        <end position="612"/>
    </location>
</feature>
<dbReference type="CDD" id="cd15457">
    <property type="entry name" value="NADAR"/>
    <property type="match status" value="1"/>
</dbReference>
<feature type="region of interest" description="Disordered" evidence="1">
    <location>
        <begin position="414"/>
        <end position="457"/>
    </location>
</feature>
<accession>A0A8H6IDT7</accession>